<organism evidence="1 2">
    <name type="scientific">Psilocybe cf. subviscida</name>
    <dbReference type="NCBI Taxonomy" id="2480587"/>
    <lineage>
        <taxon>Eukaryota</taxon>
        <taxon>Fungi</taxon>
        <taxon>Dikarya</taxon>
        <taxon>Basidiomycota</taxon>
        <taxon>Agaricomycotina</taxon>
        <taxon>Agaricomycetes</taxon>
        <taxon>Agaricomycetidae</taxon>
        <taxon>Agaricales</taxon>
        <taxon>Agaricineae</taxon>
        <taxon>Strophariaceae</taxon>
        <taxon>Psilocybe</taxon>
    </lineage>
</organism>
<evidence type="ECO:0000313" key="2">
    <source>
        <dbReference type="Proteomes" id="UP000567179"/>
    </source>
</evidence>
<dbReference type="Proteomes" id="UP000567179">
    <property type="component" value="Unassembled WGS sequence"/>
</dbReference>
<evidence type="ECO:0000313" key="1">
    <source>
        <dbReference type="EMBL" id="KAF5329345.1"/>
    </source>
</evidence>
<sequence>MTTKPLLSDNYKNAYRDFHPSGVPCIYKSGPDWPEGQDQWTWWTKREVRPVHGHPIQHDWLPIGKHICERLDFLHVEWTSINPLAYANEDETKPFCPFIVCIGVEPESLSYQAAVDAATAVNEIPALSGFGAIEVAFVESAVALDEDVFRPDLETSTGFSRDDKYGHYKPFTTTLGLSIAPLERPQSESTGALYFRLGKDNNRTVILTPARVNSDIMRLDEGWQLRAGDRVIAPGNTAYNHAVEAVKHRIEKLQYDVKYKSEEILELGEPVEGEDPELQESRERLSAIVKESTRGIRGMEKLLDKVTMKHATPEERTIGVVLHSTTSSEPYGFPNDWALVELDNDKIDWPSFYGNKVYIGASSFHFKYYTRPTLFATGNSSKPYRTWDDKFEYPLDGLLQATGIVSDDEMRNPKGVDDQGEQCLLVAKNGSTTGVTFGRVNGLESFRRDPAAKRVSISLAVLPYINRYGDDRDNRIYRRFSAPGDDGAVVLTSDGRIVGILTGGTGLEEFGYMGVSYLTPYWWLDKQIQAKFPESSLYEAVESKVWRELLRQERI</sequence>
<name>A0A8H5BTL7_9AGAR</name>
<dbReference type="AlphaFoldDB" id="A0A8H5BTL7"/>
<accession>A0A8H5BTL7</accession>
<dbReference type="OrthoDB" id="5424209at2759"/>
<proteinExistence type="predicted"/>
<reference evidence="1 2" key="1">
    <citation type="journal article" date="2020" name="ISME J.">
        <title>Uncovering the hidden diversity of litter-decomposition mechanisms in mushroom-forming fungi.</title>
        <authorList>
            <person name="Floudas D."/>
            <person name="Bentzer J."/>
            <person name="Ahren D."/>
            <person name="Johansson T."/>
            <person name="Persson P."/>
            <person name="Tunlid A."/>
        </authorList>
    </citation>
    <scope>NUCLEOTIDE SEQUENCE [LARGE SCALE GENOMIC DNA]</scope>
    <source>
        <strain evidence="1 2">CBS 101986</strain>
    </source>
</reference>
<comment type="caution">
    <text evidence="1">The sequence shown here is derived from an EMBL/GenBank/DDBJ whole genome shotgun (WGS) entry which is preliminary data.</text>
</comment>
<protein>
    <submittedName>
        <fullName evidence="1">Uncharacterized protein</fullName>
    </submittedName>
</protein>
<dbReference type="EMBL" id="JAACJJ010000002">
    <property type="protein sequence ID" value="KAF5329345.1"/>
    <property type="molecule type" value="Genomic_DNA"/>
</dbReference>
<gene>
    <name evidence="1" type="ORF">D9619_009275</name>
</gene>
<keyword evidence="2" id="KW-1185">Reference proteome</keyword>